<evidence type="ECO:0000313" key="3">
    <source>
        <dbReference type="Proteomes" id="UP001320972"/>
    </source>
</evidence>
<organism evidence="1 4">
    <name type="scientific">Natronoglomus mannanivorans</name>
    <dbReference type="NCBI Taxonomy" id="2979990"/>
    <lineage>
        <taxon>Archaea</taxon>
        <taxon>Methanobacteriati</taxon>
        <taxon>Methanobacteriota</taxon>
        <taxon>Stenosarchaea group</taxon>
        <taxon>Halobacteria</taxon>
        <taxon>Halobacteriales</taxon>
        <taxon>Natrialbaceae</taxon>
        <taxon>Natronoglomus</taxon>
    </lineage>
</organism>
<evidence type="ECO:0000313" key="1">
    <source>
        <dbReference type="EMBL" id="MCU4743948.1"/>
    </source>
</evidence>
<reference evidence="1 3" key="1">
    <citation type="submission" date="2022-09" db="EMBL/GenBank/DDBJ databases">
        <title>Enrichment on poylsaccharides allowed isolation of novel metabolic and taxonomic groups of Haloarchaea.</title>
        <authorList>
            <person name="Sorokin D.Y."/>
            <person name="Elcheninov A.G."/>
            <person name="Khizhniak T.V."/>
            <person name="Kolganova T.V."/>
            <person name="Kublanov I.V."/>
        </authorList>
    </citation>
    <scope>NUCLEOTIDE SEQUENCE</scope>
    <source>
        <strain evidence="2 3">AArc-m2/3/4</strain>
        <strain evidence="1">AArc-xg1-1</strain>
    </source>
</reference>
<dbReference type="RefSeq" id="WP_338005759.1">
    <property type="nucleotide sequence ID" value="NZ_JAOPKA010000020.1"/>
</dbReference>
<comment type="caution">
    <text evidence="1">The sequence shown here is derived from an EMBL/GenBank/DDBJ whole genome shotgun (WGS) entry which is preliminary data.</text>
</comment>
<evidence type="ECO:0000313" key="4">
    <source>
        <dbReference type="Proteomes" id="UP001321018"/>
    </source>
</evidence>
<dbReference type="AlphaFoldDB" id="A0AAP3E3P3"/>
<gene>
    <name evidence="2" type="ORF">OB955_14940</name>
    <name evidence="1" type="ORF">OB960_21430</name>
</gene>
<name>A0AAP3E3P3_9EURY</name>
<evidence type="ECO:0000313" key="2">
    <source>
        <dbReference type="EMBL" id="MCU4974026.1"/>
    </source>
</evidence>
<dbReference type="EMBL" id="JAOPKB010000009">
    <property type="protein sequence ID" value="MCU4974026.1"/>
    <property type="molecule type" value="Genomic_DNA"/>
</dbReference>
<dbReference type="Proteomes" id="UP001320972">
    <property type="component" value="Unassembled WGS sequence"/>
</dbReference>
<proteinExistence type="predicted"/>
<dbReference type="Proteomes" id="UP001321018">
    <property type="component" value="Unassembled WGS sequence"/>
</dbReference>
<dbReference type="EMBL" id="JAOPKA010000020">
    <property type="protein sequence ID" value="MCU4743948.1"/>
    <property type="molecule type" value="Genomic_DNA"/>
</dbReference>
<protein>
    <submittedName>
        <fullName evidence="1">Uncharacterized protein</fullName>
    </submittedName>
</protein>
<sequence>MENSVCRKHTKDSSKDTANCITRRKALSLGITGTALLSVPNVAAEQQDHPKRDTNQEPISIESEVIEETETYVLKHYSVNGDEYYLREYFAGKKEGTISILERSEIEERGNEYIGIQSVDRNSEISAQSENWTDYVVRYDRTDRTTYEVCADSDYGAHRWKGATIELVKAAQQLGSGVLAIIVDGLLEPLGIPGLGEVVGLIVGWLAGRAQREFTFGALDSDGWFDVKYISVRRSTGYDTDPFDTSQAGPPIPGFHLG</sequence>
<accession>A0AAP3E3P3</accession>
<keyword evidence="3" id="KW-1185">Reference proteome</keyword>